<evidence type="ECO:0000256" key="1">
    <source>
        <dbReference type="ARBA" id="ARBA00010116"/>
    </source>
</evidence>
<evidence type="ECO:0000259" key="4">
    <source>
        <dbReference type="PROSITE" id="PS51127"/>
    </source>
</evidence>
<evidence type="ECO:0000256" key="2">
    <source>
        <dbReference type="ARBA" id="ARBA00022729"/>
    </source>
</evidence>
<dbReference type="Pfam" id="PF13205">
    <property type="entry name" value="Big_5"/>
    <property type="match status" value="6"/>
</dbReference>
<dbReference type="Pfam" id="PF02369">
    <property type="entry name" value="Big_1"/>
    <property type="match status" value="20"/>
</dbReference>
<feature type="compositionally biased region" description="Basic and acidic residues" evidence="3">
    <location>
        <begin position="3504"/>
        <end position="3524"/>
    </location>
</feature>
<dbReference type="InterPro" id="IPR051715">
    <property type="entry name" value="Intimin-Invasin_domain"/>
</dbReference>
<dbReference type="InterPro" id="IPR015217">
    <property type="entry name" value="Invasin_dom_3"/>
</dbReference>
<feature type="domain" description="Big-1" evidence="4">
    <location>
        <begin position="2332"/>
        <end position="2427"/>
    </location>
</feature>
<organism evidence="5 6">
    <name type="scientific">Cohnella boryungensis</name>
    <dbReference type="NCBI Taxonomy" id="768479"/>
    <lineage>
        <taxon>Bacteria</taxon>
        <taxon>Bacillati</taxon>
        <taxon>Bacillota</taxon>
        <taxon>Bacilli</taxon>
        <taxon>Bacillales</taxon>
        <taxon>Paenibacillaceae</taxon>
        <taxon>Cohnella</taxon>
    </lineage>
</organism>
<feature type="domain" description="Big-1" evidence="4">
    <location>
        <begin position="1223"/>
        <end position="1316"/>
    </location>
</feature>
<evidence type="ECO:0000256" key="3">
    <source>
        <dbReference type="SAM" id="MobiDB-lite"/>
    </source>
</evidence>
<proteinExistence type="inferred from homology"/>
<feature type="domain" description="Big-1" evidence="4">
    <location>
        <begin position="3111"/>
        <end position="3207"/>
    </location>
</feature>
<sequence>MALLLMLPAWAPGKAAAGANAWTLVGGGAPFSSAKSSHNPYEMNPFDMAVDNGVAYTAAFIPNGNNTANMSIKKSNGSSWEDLYISQLPVSVPYAGKILLKVRNGYLFAAYTANYVNQTDWYLSRGLTVVKCALNGTSCNKYTVPVDQNRDLLVYDMAIRDDGSLMIVYSGPDISDPDKEVLLTSKVLNASGQWENGPFDFGYRPVAKEIQVAFGGGQTYVLTSDFRDKLEIRTSGGAGSAAKLPDIPISWGSAFAASLDIYNEIPYVAYYTKDPYSDRKVLILTHYDKYSNQWIKLSETYAPVSFSPSFFIRPFRLAVDDSGAYVIGADTTFGAVEVYYNDLQNGGIDYKDQWNRTGFYINSNDGYQFSLQFDASSGVLYGGYWDSFDKKGYVKSIGFDSYPPVPIGSGFTPINGATNVSVDSEVSVTFNKAVRAGAGNIKLWRVGDAEPLTTIAASDSNQVSVDGSKFVIQPTGGLKFGTQYEVTIDSGVITNADGTPYAGVSAGSWRFTTETDDVAPTLMTLSPLDNATDVDIAVKPTLTFNERIVGKDKLIHLYNGDGTEVESFRADDASHVSIEVNKATITPSNTLLNDKDYYILVEAGAFTDRAGNPYAGLTAATDWNFKTIKDLIPPTIVSLSPADKAVDVARDTKLTLKFSEPVLPVAGKKLKVWYDYADKETFDLTDSGVEVNGDTVTVTLSKRLPYNADVRVNVDAGALVDRAGNPSALIQYLNWTFKTVKDEENPYIVRYAPASGSTNVSVNPKLRIDFNEEIMKTDSKKYFFIYKKSDDDYIRIDRDNTGLVTFGTNQDGNSYIEFKPDKQLQFDTEYYVNIDYALVRDSASQFSPGYGNNYLGIPAYVKYGETPPPDKTTWTFKTEKDNVPPKVVDLMPANGATNVWIEQDLLMSFDEEVRVGSGNVYVYEKSTDKLIETIPATGQSITLADDDGGYGWMVKVTRKTQFDYSKEYYVKVDAGLALDREGNAFAGILDKSWAFKTAPDTTPPVHVKLMPANGSINVAVDSDLAITFDENVTAVAGKTIKLYKSGNGTPIATIPVGETTVSGNTVTVRLKDKLPSGLAYGTDYYVNVESGAFKDLAGNSYGGISGNSAWKFTTEFQLSDVESTVEASPTQVTADGTTTSTITVTLKDVGKRAIEGRSVTLSASGGSSVIAPAVAVTDASGKAIFKVKNSVVEKVVYSAKAGTTLIKMTAAVNFVAGPINGAFTTVKAAPASVLADGKATSVVAVTLKDAYGHGISGQTVTLTAGSGSSVIDAVQPVTDLYGKAVFLVKDQIVEQVVYTARTGALTLPQQATVNFEASLPGGDGPKTSVLRSEVTASPTVVRANGTDISTITVTLRDVDGAAVPGKKVSLSANGGSSDIAAVRDFSDDEGRAIFTVKNAKAEQVNYTAKVVTDNVTVADNASVTFESPRSTDPAAPTVSVLKSSIKALPGIVTADGKSFAVMTVTLRDEDGKPIAGKKVALAQGGGSSVVTALRDTTDADGEAVFKATNTKAEPITYSASLAAGGVTLAQQAKVVFEAENSDSPGGTIVSVLRSSVTSAPPVVTANGISSAEIVVTLRDENGIPVSGKRIALAQDGSSRIAFGSDVSDSSGVVRFTATSETAEQVAYTALLTEAGATLSQQATVTFESATVKTGGSKTSVLDSTVVASPEVVTANGIEVSTITVTLKDSDGMPVSGKTVSLTANVGSSVIEAEGGVVITDASGQVKFKVTNERAEQIIYTAKDETDGVTPAQRATVTFETAAGGGVPVVSVLESTVLASPDTVTADGVAFSTVTVTLRDRDKLAIAGKPVTLTANDGTSVIEAVGGGMSNASGIATFKVTNTHAEQVVYTAAVDADGVTLAQRATVTFETSGSGSGGPIVSVLDSTVIASPEQVKADGIEASVITVSLKDTEGAAIGGKRVTLAADGGSSDIVPLGTGLSDANGQVKFRVTDVYGEQVTYTAMLPADNATLAQRATVTFETADTGGASSDVSVTRSTVVASPLTVSANGKSFSIVTVTLNNADGNPIDGKTVALSANGGSSVIEPVGTGMTDLAGQATFKVTDAVAEKVTYTAKVPSDNVTLAQRASVVFEAGLPGAEAPRASVLQSTVTATPDHVTADGTDFSTVTVVIKDADGNPLSGKTVGLTADSPRVLLTTLSGVTNEQGEATFKARNYYAEQVSFTAKVAADQVTVAQRAAVSFEYASNGTPGDPVVSVTRSTVAANPEFVTADGTTKSTVTVTLLDASGAPIAGKTVKLTAGNGSSAIVALGGGKSGADGKAVFEVTDLKAEQVTYSAQVVGDGVMLAQRATVTFESPASGGPGGPGTPGISVRSSLVEANPVIVAANGSSFSTITVKLKDVNGAAVAGKTVKLTADGGSSVVSAVNAVTNGQGQAVFTVKNKAAEQIAYTASIEAEGVTLAQRATVTFESSSGGGAAADAVVSVLDSTVQASPEQVTADGTDASTITVTLLNASGQPVAGKTVTLTANAGSSSVIAPAGGVVSGADGKAIFTVTDSKAEQATYTAHVAEDNVTLAQRAAVTFEADASAGAGTPVVSIVRSTVTAAPDVVAANGQAQATIAVALKDASGNPVAGRSVTLEANAGSSSAIAPVGAVISGPDGVALFTVTDVKAEQVTYAAKVDGATIVQRAKVTFETATTFPKTSVTQSIVTASPAIVAADGTAFSTVTVVLKNASGQPVAGKTVSVTASSASSVVTAVNAVSDANGIAVFQATDTKAESVVYTAAVAEDGATLSQRATVTFESTGTGNTTAADVSVLRSTVLAMPNVVEADGVQAATVKVQLLNANGLPIHGLNVSLTASGGSSVIDAVYGAAGIAVSDANGEAFFLVKDAQAERVTYTANVDLNVTLAQTAEVIFETPASGGSGGAGTPGISVLQSMVIATPTQVTADGVQSSQITVTLNDTEGHAVAGKAVNLLAASGSSTIVGLQTITDAQGNAVFSVTNSTAEQVTYTAVAVSDNVTLAQTATVTFETANGSGAGGSNVSVLKSGVTAAPQTVAANGVSASTVTVVLKDANGLPVADQTVTLTADGGSSTITPIHGVTNAQGIAVFQVTSLQAGQVTYRAETADTVIAQTATVTFQTVPTTGSPTTSVARSTVTASPDRVNADGRTTATVTVTLLNAVGQPVAGKKVKLTAANGHSAIASADEVVSDEQGQAVFKVTNVYAEQVTYSAQDTTDKINIAQTATVTFLANAGTGSAKSSVTRSTVTVSPNRVTADGEQYATVTVTLLNANGQPVVGKTVALAAGGGRSTIAQVGANVSDAQGKVVFRVSDAYAEQVTYSAKDTTDNVRIAQTATVAFLANTVTGEQKTSVARSTVAASPAEIIGNGIETSTITVTLRNANGQPVAGKKVKLIASGGSSIIAPAGEVISDAQGQAIFTVSNLVAEQVVYSAKDTTDNVNIAQTATVKFKQKEPSRKLNPEDIEPEADKKQVTVKDVPPGGKVTIYDDNGEVIGEGENPGPGTGPIVIRIIEPHVIKEGEVIHATLTEEGKGEGEPTEKTVRKDKETSLPVPPPKVLADPDNNEVKIVDVLSGATIKIYDKDGTVIGTGTNPGPGSGTVVIRINAPHVIKEGDVIQLTATEPGLKESVKTSKTVTRDDLVSKKLKEEQIEPESDKKTVTVKDVPPGGKIKIYDKDGTVIGEGTNPGPGAGPVVISVPGLKEGDVIRATLTEPEKRESEKTEKTATKDKDTSAPPKGAFVRQASEEVEVPSVPPGTTVNVYDDEGNLIGTASNPGSTPAKVVVPLKPKKPLLPGDIVRVTQTEPGKKESGKVPATVPSRKLYDVEAEVQDKTVKVKVKPKPGVNSTVESAYLIIQGMRGDTPVYVKSYKIDLKNMPAEFPFELEQAIAGDKLHIVVASKPANARSDVGYSLSDEATADV</sequence>
<protein>
    <submittedName>
        <fullName evidence="5">Ig-like domain-containing protein</fullName>
    </submittedName>
</protein>
<feature type="domain" description="Big-1" evidence="4">
    <location>
        <begin position="2217"/>
        <end position="2313"/>
    </location>
</feature>
<feature type="region of interest" description="Disordered" evidence="3">
    <location>
        <begin position="3686"/>
        <end position="3712"/>
    </location>
</feature>
<feature type="domain" description="Big-1" evidence="4">
    <location>
        <begin position="3331"/>
        <end position="3427"/>
    </location>
</feature>
<comment type="caution">
    <text evidence="5">The sequence shown here is derived from an EMBL/GenBank/DDBJ whole genome shotgun (WGS) entry which is preliminary data.</text>
</comment>
<dbReference type="PROSITE" id="PS51127">
    <property type="entry name" value="BIG1"/>
    <property type="match status" value="19"/>
</dbReference>
<dbReference type="EMBL" id="JBHSED010000015">
    <property type="protein sequence ID" value="MFC4303789.1"/>
    <property type="molecule type" value="Genomic_DNA"/>
</dbReference>
<dbReference type="Proteomes" id="UP001595755">
    <property type="component" value="Unassembled WGS sequence"/>
</dbReference>
<feature type="domain" description="Big-1" evidence="4">
    <location>
        <begin position="2893"/>
        <end position="2988"/>
    </location>
</feature>
<dbReference type="Pfam" id="PF09134">
    <property type="entry name" value="Invasin_D3"/>
    <property type="match status" value="1"/>
</dbReference>
<feature type="domain" description="Big-1" evidence="4">
    <location>
        <begin position="2775"/>
        <end position="2874"/>
    </location>
</feature>
<feature type="domain" description="Big-1" evidence="4">
    <location>
        <begin position="1995"/>
        <end position="2089"/>
    </location>
</feature>
<comment type="similarity">
    <text evidence="1">Belongs to the intimin/invasin family.</text>
</comment>
<dbReference type="Gene3D" id="2.60.40.10">
    <property type="entry name" value="Immunoglobulins"/>
    <property type="match status" value="21"/>
</dbReference>
<dbReference type="InterPro" id="IPR003344">
    <property type="entry name" value="Big_1_dom"/>
</dbReference>
<feature type="domain" description="Big-1" evidence="4">
    <location>
        <begin position="1331"/>
        <end position="1426"/>
    </location>
</feature>
<dbReference type="InterPro" id="IPR032812">
    <property type="entry name" value="SbsA_Ig"/>
</dbReference>
<keyword evidence="6" id="KW-1185">Reference proteome</keyword>
<feature type="domain" description="Big-1" evidence="4">
    <location>
        <begin position="3221"/>
        <end position="3317"/>
    </location>
</feature>
<dbReference type="PANTHER" id="PTHR39576">
    <property type="entry name" value="ATTACHING AND EFFACING PROTEIN HOMOLOG-RELATED-RELATED"/>
    <property type="match status" value="1"/>
</dbReference>
<feature type="region of interest" description="Disordered" evidence="3">
    <location>
        <begin position="3504"/>
        <end position="3537"/>
    </location>
</feature>
<feature type="domain" description="Big-1" evidence="4">
    <location>
        <begin position="2664"/>
        <end position="2759"/>
    </location>
</feature>
<feature type="compositionally biased region" description="Basic and acidic residues" evidence="3">
    <location>
        <begin position="3688"/>
        <end position="3707"/>
    </location>
</feature>
<reference evidence="6" key="1">
    <citation type="journal article" date="2019" name="Int. J. Syst. Evol. Microbiol.">
        <title>The Global Catalogue of Microorganisms (GCM) 10K type strain sequencing project: providing services to taxonomists for standard genome sequencing and annotation.</title>
        <authorList>
            <consortium name="The Broad Institute Genomics Platform"/>
            <consortium name="The Broad Institute Genome Sequencing Center for Infectious Disease"/>
            <person name="Wu L."/>
            <person name="Ma J."/>
        </authorList>
    </citation>
    <scope>NUCLEOTIDE SEQUENCE [LARGE SCALE GENOMIC DNA]</scope>
    <source>
        <strain evidence="6">CGMCC 4.1641</strain>
    </source>
</reference>
<feature type="domain" description="Big-1" evidence="4">
    <location>
        <begin position="2557"/>
        <end position="2652"/>
    </location>
</feature>
<dbReference type="InterPro" id="IPR013783">
    <property type="entry name" value="Ig-like_fold"/>
</dbReference>
<feature type="region of interest" description="Disordered" evidence="3">
    <location>
        <begin position="3452"/>
        <end position="3477"/>
    </location>
</feature>
<name>A0ABV8SBA5_9BACL</name>
<keyword evidence="2" id="KW-0732">Signal</keyword>
<feature type="domain" description="Big-1" evidence="4">
    <location>
        <begin position="2106"/>
        <end position="2201"/>
    </location>
</feature>
<dbReference type="PANTHER" id="PTHR39576:SF1">
    <property type="entry name" value="INVASIN"/>
    <property type="match status" value="1"/>
</dbReference>
<dbReference type="SUPFAM" id="SSF49373">
    <property type="entry name" value="Invasin/intimin cell-adhesion fragments"/>
    <property type="match status" value="21"/>
</dbReference>
<evidence type="ECO:0000313" key="6">
    <source>
        <dbReference type="Proteomes" id="UP001595755"/>
    </source>
</evidence>
<dbReference type="SMART" id="SM00634">
    <property type="entry name" value="BID_1"/>
    <property type="match status" value="21"/>
</dbReference>
<gene>
    <name evidence="5" type="ORF">ACFO1S_10075</name>
</gene>
<feature type="domain" description="Big-1" evidence="4">
    <location>
        <begin position="1442"/>
        <end position="1535"/>
    </location>
</feature>
<feature type="domain" description="Big-1" evidence="4">
    <location>
        <begin position="2444"/>
        <end position="2541"/>
    </location>
</feature>
<accession>A0ABV8SBA5</accession>
<feature type="domain" description="Big-1" evidence="4">
    <location>
        <begin position="1773"/>
        <end position="1869"/>
    </location>
</feature>
<dbReference type="InterPro" id="IPR008964">
    <property type="entry name" value="Invasin/intimin_cell_adhesion"/>
</dbReference>
<feature type="domain" description="Big-1" evidence="4">
    <location>
        <begin position="1662"/>
        <end position="1759"/>
    </location>
</feature>
<feature type="domain" description="Big-1" evidence="4">
    <location>
        <begin position="1122"/>
        <end position="1215"/>
    </location>
</feature>
<evidence type="ECO:0000313" key="5">
    <source>
        <dbReference type="EMBL" id="MFC4303789.1"/>
    </source>
</evidence>
<feature type="domain" description="Big-1" evidence="4">
    <location>
        <begin position="3004"/>
        <end position="3097"/>
    </location>
</feature>